<proteinExistence type="predicted"/>
<dbReference type="Proteomes" id="UP000198992">
    <property type="component" value="Unassembled WGS sequence"/>
</dbReference>
<name>A0A1H4ZHU0_9BRAD</name>
<evidence type="ECO:0000313" key="3">
    <source>
        <dbReference type="Proteomes" id="UP000198992"/>
    </source>
</evidence>
<organism evidence="2 3">
    <name type="scientific">Bradyrhizobium erythrophlei</name>
    <dbReference type="NCBI Taxonomy" id="1437360"/>
    <lineage>
        <taxon>Bacteria</taxon>
        <taxon>Pseudomonadati</taxon>
        <taxon>Pseudomonadota</taxon>
        <taxon>Alphaproteobacteria</taxon>
        <taxon>Hyphomicrobiales</taxon>
        <taxon>Nitrobacteraceae</taxon>
        <taxon>Bradyrhizobium</taxon>
    </lineage>
</organism>
<dbReference type="EMBL" id="FNTH01000001">
    <property type="protein sequence ID" value="SED29074.1"/>
    <property type="molecule type" value="Genomic_DNA"/>
</dbReference>
<evidence type="ECO:0000313" key="2">
    <source>
        <dbReference type="EMBL" id="SED29074.1"/>
    </source>
</evidence>
<keyword evidence="1" id="KW-1133">Transmembrane helix</keyword>
<accession>A0A1H4ZHU0</accession>
<dbReference type="OrthoDB" id="8241368at2"/>
<evidence type="ECO:0000256" key="1">
    <source>
        <dbReference type="SAM" id="Phobius"/>
    </source>
</evidence>
<feature type="transmembrane region" description="Helical" evidence="1">
    <location>
        <begin position="56"/>
        <end position="75"/>
    </location>
</feature>
<sequence length="150" mass="15576">MLQRLIDDVKQSTGSALRLTSLAAAAGIALFITIAFLCSAAFVYVLQHYGPVEACLSGAAVFLVVTLIAIAVYMARKREMRRRAEKAAKAAKSAAATMFADPALIATGLQIVRAIGVKRLIPILAVGGLALGLMASRSAAASSSEPDEAE</sequence>
<dbReference type="RefSeq" id="WP_092118927.1">
    <property type="nucleotide sequence ID" value="NZ_FNTH01000001.1"/>
</dbReference>
<feature type="transmembrane region" description="Helical" evidence="1">
    <location>
        <begin position="21"/>
        <end position="44"/>
    </location>
</feature>
<keyword evidence="1" id="KW-0472">Membrane</keyword>
<gene>
    <name evidence="2" type="ORF">SAMN05444164_4345</name>
</gene>
<protein>
    <recommendedName>
        <fullName evidence="4">Holin-X, holin superfamily III</fullName>
    </recommendedName>
</protein>
<reference evidence="2 3" key="1">
    <citation type="submission" date="2016-10" db="EMBL/GenBank/DDBJ databases">
        <authorList>
            <person name="de Groot N.N."/>
        </authorList>
    </citation>
    <scope>NUCLEOTIDE SEQUENCE [LARGE SCALE GENOMIC DNA]</scope>
    <source>
        <strain evidence="2 3">MT12</strain>
    </source>
</reference>
<evidence type="ECO:0008006" key="4">
    <source>
        <dbReference type="Google" id="ProtNLM"/>
    </source>
</evidence>
<dbReference type="AlphaFoldDB" id="A0A1H4ZHU0"/>
<keyword evidence="1" id="KW-0812">Transmembrane</keyword>